<gene>
    <name evidence="6" type="ORF">KKR91_11410</name>
</gene>
<evidence type="ECO:0000313" key="6">
    <source>
        <dbReference type="EMBL" id="QWC09118.1"/>
    </source>
</evidence>
<dbReference type="EMBL" id="CP076022">
    <property type="protein sequence ID" value="QWC09118.1"/>
    <property type="molecule type" value="Genomic_DNA"/>
</dbReference>
<keyword evidence="3" id="KW-0547">Nucleotide-binding</keyword>
<evidence type="ECO:0000259" key="5">
    <source>
        <dbReference type="PROSITE" id="PS50893"/>
    </source>
</evidence>
<organism evidence="6 7">
    <name type="scientific">Arthrobacter jiangjiafuii</name>
    <dbReference type="NCBI Taxonomy" id="2817475"/>
    <lineage>
        <taxon>Bacteria</taxon>
        <taxon>Bacillati</taxon>
        <taxon>Actinomycetota</taxon>
        <taxon>Actinomycetes</taxon>
        <taxon>Micrococcales</taxon>
        <taxon>Micrococcaceae</taxon>
        <taxon>Arthrobacter</taxon>
    </lineage>
</organism>
<sequence length="299" mass="32297">MDAIKDLEYLREDPCIVIDEVSMRYRVTSSEAPAADNTSSGTGRILRRVLAKPNLVTVNALNPMSLVAVRGESIGIVGRNGSGKSTLMKLISGQVKPSTGAVYAVSTPVMLGVNAALVSELPGDHNVVLGCLAMGLSRAEIAEKFDEIVELSGLEKAIHLPMRSYSSGMASRLRFAIAASIDPEILLIDEALNTGDAQFADRSKKRMDELRAKAGCVFLVSHSLDTILEMCTRVVWMDKGDLLMDGEPKAVVKAYKDFTRHLSKGNNITAANLRATAMEALTVTRVMERSTGRRSTRGQ</sequence>
<protein>
    <submittedName>
        <fullName evidence="6">ABC transporter ATP-binding protein</fullName>
    </submittedName>
</protein>
<accession>A0A975M362</accession>
<feature type="domain" description="ABC transporter" evidence="5">
    <location>
        <begin position="45"/>
        <end position="264"/>
    </location>
</feature>
<dbReference type="InterPro" id="IPR017871">
    <property type="entry name" value="ABC_transporter-like_CS"/>
</dbReference>
<dbReference type="Proteomes" id="UP000676885">
    <property type="component" value="Chromosome"/>
</dbReference>
<dbReference type="InterPro" id="IPR003593">
    <property type="entry name" value="AAA+_ATPase"/>
</dbReference>
<dbReference type="GO" id="GO:0140359">
    <property type="term" value="F:ABC-type transporter activity"/>
    <property type="evidence" value="ECO:0007669"/>
    <property type="project" value="InterPro"/>
</dbReference>
<dbReference type="PROSITE" id="PS50893">
    <property type="entry name" value="ABC_TRANSPORTER_2"/>
    <property type="match status" value="1"/>
</dbReference>
<name>A0A975M362_9MICC</name>
<evidence type="ECO:0000256" key="3">
    <source>
        <dbReference type="ARBA" id="ARBA00022741"/>
    </source>
</evidence>
<dbReference type="PROSITE" id="PS00211">
    <property type="entry name" value="ABC_TRANSPORTER_1"/>
    <property type="match status" value="1"/>
</dbReference>
<dbReference type="CDD" id="cd03220">
    <property type="entry name" value="ABC_KpsT_Wzt"/>
    <property type="match status" value="1"/>
</dbReference>
<keyword evidence="7" id="KW-1185">Reference proteome</keyword>
<dbReference type="GO" id="GO:0016020">
    <property type="term" value="C:membrane"/>
    <property type="evidence" value="ECO:0007669"/>
    <property type="project" value="InterPro"/>
</dbReference>
<dbReference type="AlphaFoldDB" id="A0A975M362"/>
<evidence type="ECO:0000256" key="4">
    <source>
        <dbReference type="ARBA" id="ARBA00022840"/>
    </source>
</evidence>
<dbReference type="InterPro" id="IPR003439">
    <property type="entry name" value="ABC_transporter-like_ATP-bd"/>
</dbReference>
<evidence type="ECO:0000256" key="2">
    <source>
        <dbReference type="ARBA" id="ARBA00022448"/>
    </source>
</evidence>
<dbReference type="Gene3D" id="3.40.50.300">
    <property type="entry name" value="P-loop containing nucleotide triphosphate hydrolases"/>
    <property type="match status" value="1"/>
</dbReference>
<dbReference type="GO" id="GO:0005524">
    <property type="term" value="F:ATP binding"/>
    <property type="evidence" value="ECO:0007669"/>
    <property type="project" value="UniProtKB-KW"/>
</dbReference>
<reference evidence="6 7" key="1">
    <citation type="submission" date="2021-05" db="EMBL/GenBank/DDBJ databases">
        <title>Novel species in genus Arthrobacter.</title>
        <authorList>
            <person name="Zhang G."/>
        </authorList>
    </citation>
    <scope>NUCLEOTIDE SEQUENCE [LARGE SCALE GENOMIC DNA]</scope>
    <source>
        <strain evidence="7">zg-ZUI227</strain>
    </source>
</reference>
<dbReference type="InterPro" id="IPR015860">
    <property type="entry name" value="ABC_transpr_TagH-like"/>
</dbReference>
<dbReference type="GO" id="GO:0016887">
    <property type="term" value="F:ATP hydrolysis activity"/>
    <property type="evidence" value="ECO:0007669"/>
    <property type="project" value="InterPro"/>
</dbReference>
<dbReference type="Pfam" id="PF00005">
    <property type="entry name" value="ABC_tran"/>
    <property type="match status" value="1"/>
</dbReference>
<evidence type="ECO:0000256" key="1">
    <source>
        <dbReference type="ARBA" id="ARBA00005417"/>
    </source>
</evidence>
<dbReference type="InterPro" id="IPR027417">
    <property type="entry name" value="P-loop_NTPase"/>
</dbReference>
<dbReference type="InterPro" id="IPR050683">
    <property type="entry name" value="Bact_Polysacc_Export_ATP-bd"/>
</dbReference>
<dbReference type="SUPFAM" id="SSF52540">
    <property type="entry name" value="P-loop containing nucleoside triphosphate hydrolases"/>
    <property type="match status" value="1"/>
</dbReference>
<keyword evidence="2" id="KW-0813">Transport</keyword>
<comment type="similarity">
    <text evidence="1">Belongs to the ABC transporter superfamily.</text>
</comment>
<evidence type="ECO:0000313" key="7">
    <source>
        <dbReference type="Proteomes" id="UP000676885"/>
    </source>
</evidence>
<dbReference type="PANTHER" id="PTHR46743">
    <property type="entry name" value="TEICHOIC ACIDS EXPORT ATP-BINDING PROTEIN TAGH"/>
    <property type="match status" value="1"/>
</dbReference>
<dbReference type="SMART" id="SM00382">
    <property type="entry name" value="AAA"/>
    <property type="match status" value="1"/>
</dbReference>
<dbReference type="RefSeq" id="WP_210229653.1">
    <property type="nucleotide sequence ID" value="NZ_CP076022.1"/>
</dbReference>
<dbReference type="PANTHER" id="PTHR46743:SF2">
    <property type="entry name" value="TEICHOIC ACIDS EXPORT ATP-BINDING PROTEIN TAGH"/>
    <property type="match status" value="1"/>
</dbReference>
<keyword evidence="4 6" id="KW-0067">ATP-binding</keyword>
<dbReference type="KEGG" id="ajg:KKR91_11410"/>
<proteinExistence type="inferred from homology"/>